<reference evidence="2 3" key="1">
    <citation type="journal article" date="2016" name="Sci. Rep.">
        <title>The Dendrobium catenatum Lindl. genome sequence provides insights into polysaccharide synthase, floral development and adaptive evolution.</title>
        <authorList>
            <person name="Zhang G.Q."/>
            <person name="Xu Q."/>
            <person name="Bian C."/>
            <person name="Tsai W.C."/>
            <person name="Yeh C.M."/>
            <person name="Liu K.W."/>
            <person name="Yoshida K."/>
            <person name="Zhang L.S."/>
            <person name="Chang S.B."/>
            <person name="Chen F."/>
            <person name="Shi Y."/>
            <person name="Su Y.Y."/>
            <person name="Zhang Y.Q."/>
            <person name="Chen L.J."/>
            <person name="Yin Y."/>
            <person name="Lin M."/>
            <person name="Huang H."/>
            <person name="Deng H."/>
            <person name="Wang Z.W."/>
            <person name="Zhu S.L."/>
            <person name="Zhao X."/>
            <person name="Deng C."/>
            <person name="Niu S.C."/>
            <person name="Huang J."/>
            <person name="Wang M."/>
            <person name="Liu G.H."/>
            <person name="Yang H.J."/>
            <person name="Xiao X.J."/>
            <person name="Hsiao Y.Y."/>
            <person name="Wu W.L."/>
            <person name="Chen Y.Y."/>
            <person name="Mitsuda N."/>
            <person name="Ohme-Takagi M."/>
            <person name="Luo Y.B."/>
            <person name="Van de Peer Y."/>
            <person name="Liu Z.J."/>
        </authorList>
    </citation>
    <scope>NUCLEOTIDE SEQUENCE [LARGE SCALE GENOMIC DNA]</scope>
    <source>
        <tissue evidence="2">The whole plant</tissue>
    </source>
</reference>
<dbReference type="EMBL" id="KZ503023">
    <property type="protein sequence ID" value="PKU69546.1"/>
    <property type="molecule type" value="Genomic_DNA"/>
</dbReference>
<evidence type="ECO:0000256" key="1">
    <source>
        <dbReference type="RuleBase" id="RU367031"/>
    </source>
</evidence>
<evidence type="ECO:0000313" key="3">
    <source>
        <dbReference type="Proteomes" id="UP000233837"/>
    </source>
</evidence>
<dbReference type="GO" id="GO:0005634">
    <property type="term" value="C:nucleus"/>
    <property type="evidence" value="ECO:0007669"/>
    <property type="project" value="UniProtKB-SubCell"/>
</dbReference>
<dbReference type="AlphaFoldDB" id="A0A2I0W1K7"/>
<comment type="function">
    <text evidence="1">Transcription factor that specifically binds AT-rich DNA sequences related to the nuclear matrix attachment regions (MARs).</text>
</comment>
<dbReference type="PANTHER" id="PTHR31500">
    <property type="entry name" value="AT-HOOK MOTIF NUCLEAR-LOCALIZED PROTEIN 9"/>
    <property type="match status" value="1"/>
</dbReference>
<evidence type="ECO:0000313" key="2">
    <source>
        <dbReference type="EMBL" id="PKU69546.1"/>
    </source>
</evidence>
<dbReference type="Proteomes" id="UP000233837">
    <property type="component" value="Unassembled WGS sequence"/>
</dbReference>
<dbReference type="PANTHER" id="PTHR31500:SF68">
    <property type="entry name" value="AT-HOOK MOTIF NUCLEAR-LOCALIZED PROTEIN 14"/>
    <property type="match status" value="1"/>
</dbReference>
<keyword evidence="1" id="KW-0804">Transcription</keyword>
<keyword evidence="1" id="KW-0238">DNA-binding</keyword>
<comment type="subcellular location">
    <subcellularLocation>
        <location evidence="1">Nucleus</location>
    </subcellularLocation>
</comment>
<sequence length="170" mass="18070">MFDIISLSGALIYAKAGGTVSRTSGLGICLSGVDGRIVGGGVEGPLMAAGPVQVLHSHYLSIITILFYEKFNPSIKQVIAGSFLIDVKSDIGATTKTQDFTIELATETAGCTRLISPISMESIIESSRKITSSRGSDDYQNMGGGFHLFHSWPIFPSPHWDGGYKINLAA</sequence>
<dbReference type="InterPro" id="IPR039605">
    <property type="entry name" value="AHL"/>
</dbReference>
<dbReference type="GO" id="GO:0003680">
    <property type="term" value="F:minor groove of adenine-thymine-rich DNA binding"/>
    <property type="evidence" value="ECO:0007669"/>
    <property type="project" value="UniProtKB-UniRule"/>
</dbReference>
<dbReference type="SUPFAM" id="SSF117856">
    <property type="entry name" value="AF0104/ALDC/Ptd012-like"/>
    <property type="match status" value="1"/>
</dbReference>
<keyword evidence="3" id="KW-1185">Reference proteome</keyword>
<reference evidence="2 3" key="2">
    <citation type="journal article" date="2017" name="Nature">
        <title>The Apostasia genome and the evolution of orchids.</title>
        <authorList>
            <person name="Zhang G.Q."/>
            <person name="Liu K.W."/>
            <person name="Li Z."/>
            <person name="Lohaus R."/>
            <person name="Hsiao Y.Y."/>
            <person name="Niu S.C."/>
            <person name="Wang J.Y."/>
            <person name="Lin Y.C."/>
            <person name="Xu Q."/>
            <person name="Chen L.J."/>
            <person name="Yoshida K."/>
            <person name="Fujiwara S."/>
            <person name="Wang Z.W."/>
            <person name="Zhang Y.Q."/>
            <person name="Mitsuda N."/>
            <person name="Wang M."/>
            <person name="Liu G.H."/>
            <person name="Pecoraro L."/>
            <person name="Huang H.X."/>
            <person name="Xiao X.J."/>
            <person name="Lin M."/>
            <person name="Wu X.Y."/>
            <person name="Wu W.L."/>
            <person name="Chen Y.Y."/>
            <person name="Chang S.B."/>
            <person name="Sakamoto S."/>
            <person name="Ohme-Takagi M."/>
            <person name="Yagi M."/>
            <person name="Zeng S.J."/>
            <person name="Shen C.Y."/>
            <person name="Yeh C.M."/>
            <person name="Luo Y.B."/>
            <person name="Tsai W.C."/>
            <person name="Van de Peer Y."/>
            <person name="Liu Z.J."/>
        </authorList>
    </citation>
    <scope>NUCLEOTIDE SEQUENCE [LARGE SCALE GENOMIC DNA]</scope>
    <source>
        <tissue evidence="2">The whole plant</tissue>
    </source>
</reference>
<accession>A0A2I0W1K7</accession>
<protein>
    <recommendedName>
        <fullName evidence="1">AT-hook motif nuclear-localized protein</fullName>
    </recommendedName>
</protein>
<comment type="domain">
    <text evidence="1">The PPC domain mediates interactions between AHL proteins.</text>
</comment>
<gene>
    <name evidence="2" type="ORF">MA16_Dca019232</name>
</gene>
<name>A0A2I0W1K7_9ASPA</name>
<keyword evidence="1" id="KW-0805">Transcription regulation</keyword>
<organism evidence="2 3">
    <name type="scientific">Dendrobium catenatum</name>
    <dbReference type="NCBI Taxonomy" id="906689"/>
    <lineage>
        <taxon>Eukaryota</taxon>
        <taxon>Viridiplantae</taxon>
        <taxon>Streptophyta</taxon>
        <taxon>Embryophyta</taxon>
        <taxon>Tracheophyta</taxon>
        <taxon>Spermatophyta</taxon>
        <taxon>Magnoliopsida</taxon>
        <taxon>Liliopsida</taxon>
        <taxon>Asparagales</taxon>
        <taxon>Orchidaceae</taxon>
        <taxon>Epidendroideae</taxon>
        <taxon>Malaxideae</taxon>
        <taxon>Dendrobiinae</taxon>
        <taxon>Dendrobium</taxon>
    </lineage>
</organism>
<keyword evidence="1" id="KW-0539">Nucleus</keyword>
<proteinExistence type="predicted"/>